<evidence type="ECO:0000259" key="1">
    <source>
        <dbReference type="Pfam" id="PF08241"/>
    </source>
</evidence>
<protein>
    <submittedName>
        <fullName evidence="2">SAM-dependent methyltransferase</fullName>
    </submittedName>
</protein>
<dbReference type="PANTHER" id="PTHR43591">
    <property type="entry name" value="METHYLTRANSFERASE"/>
    <property type="match status" value="1"/>
</dbReference>
<gene>
    <name evidence="2" type="ORF">F4554_006263</name>
</gene>
<dbReference type="InterPro" id="IPR013216">
    <property type="entry name" value="Methyltransf_11"/>
</dbReference>
<dbReference type="GO" id="GO:0008757">
    <property type="term" value="F:S-adenosylmethionine-dependent methyltransferase activity"/>
    <property type="evidence" value="ECO:0007669"/>
    <property type="project" value="InterPro"/>
</dbReference>
<feature type="domain" description="Methyltransferase type 11" evidence="1">
    <location>
        <begin position="58"/>
        <end position="151"/>
    </location>
</feature>
<dbReference type="CDD" id="cd02440">
    <property type="entry name" value="AdoMet_MTases"/>
    <property type="match status" value="1"/>
</dbReference>
<sequence>MTKAVSGISDTGFAPPSPAEIARSTWAAGDFQRIANRMVPVSEELVLALDILPGERVLDIAGGTGNTALAAARRDARVTCVDVVPELLDHARLRADVELLPLETVEVDAAALPFADGEFDVVTSTFGLMFVADQRQAAAEALRVLRPGGRIGLANWTPDSALGGLLHLVAKYAPPPADAASPLRWGTRDGLAQLLAPYAKFTEQRLELRCVDVAARSVAEQFRRYRQWFGPVKLAVDGMSEEDAQSFEQEFVELWDRFNRGEPDAVVVPYDYLQFVATA</sequence>
<evidence type="ECO:0000313" key="3">
    <source>
        <dbReference type="Proteomes" id="UP000579605"/>
    </source>
</evidence>
<dbReference type="RefSeq" id="WP_179791127.1">
    <property type="nucleotide sequence ID" value="NZ_BAAARR010000012.1"/>
</dbReference>
<evidence type="ECO:0000313" key="2">
    <source>
        <dbReference type="EMBL" id="NYH93625.1"/>
    </source>
</evidence>
<dbReference type="Pfam" id="PF08241">
    <property type="entry name" value="Methyltransf_11"/>
    <property type="match status" value="1"/>
</dbReference>
<accession>A0A852ZND0</accession>
<keyword evidence="3" id="KW-1185">Reference proteome</keyword>
<dbReference type="InterPro" id="IPR029063">
    <property type="entry name" value="SAM-dependent_MTases_sf"/>
</dbReference>
<keyword evidence="2" id="KW-0489">Methyltransferase</keyword>
<dbReference type="PANTHER" id="PTHR43591:SF24">
    <property type="entry name" value="2-METHOXY-6-POLYPRENYL-1,4-BENZOQUINOL METHYLASE, MITOCHONDRIAL"/>
    <property type="match status" value="1"/>
</dbReference>
<dbReference type="GO" id="GO:0032259">
    <property type="term" value="P:methylation"/>
    <property type="evidence" value="ECO:0007669"/>
    <property type="project" value="UniProtKB-KW"/>
</dbReference>
<dbReference type="EMBL" id="JACBZH010000001">
    <property type="protein sequence ID" value="NYH93625.1"/>
    <property type="molecule type" value="Genomic_DNA"/>
</dbReference>
<dbReference type="SUPFAM" id="SSF53335">
    <property type="entry name" value="S-adenosyl-L-methionine-dependent methyltransferases"/>
    <property type="match status" value="1"/>
</dbReference>
<keyword evidence="2" id="KW-0808">Transferase</keyword>
<proteinExistence type="predicted"/>
<dbReference type="Proteomes" id="UP000579605">
    <property type="component" value="Unassembled WGS sequence"/>
</dbReference>
<reference evidence="2 3" key="1">
    <citation type="submission" date="2020-07" db="EMBL/GenBank/DDBJ databases">
        <title>Sequencing the genomes of 1000 actinobacteria strains.</title>
        <authorList>
            <person name="Klenk H.-P."/>
        </authorList>
    </citation>
    <scope>NUCLEOTIDE SEQUENCE [LARGE SCALE GENOMIC DNA]</scope>
    <source>
        <strain evidence="2 3">DSM 18448</strain>
    </source>
</reference>
<comment type="caution">
    <text evidence="2">The sequence shown here is derived from an EMBL/GenBank/DDBJ whole genome shotgun (WGS) entry which is preliminary data.</text>
</comment>
<organism evidence="2 3">
    <name type="scientific">Actinopolymorpha rutila</name>
    <dbReference type="NCBI Taxonomy" id="446787"/>
    <lineage>
        <taxon>Bacteria</taxon>
        <taxon>Bacillati</taxon>
        <taxon>Actinomycetota</taxon>
        <taxon>Actinomycetes</taxon>
        <taxon>Propionibacteriales</taxon>
        <taxon>Actinopolymorphaceae</taxon>
        <taxon>Actinopolymorpha</taxon>
    </lineage>
</organism>
<name>A0A852ZND0_9ACTN</name>
<dbReference type="Gene3D" id="3.40.50.150">
    <property type="entry name" value="Vaccinia Virus protein VP39"/>
    <property type="match status" value="1"/>
</dbReference>
<dbReference type="AlphaFoldDB" id="A0A852ZND0"/>